<sequence length="98" mass="11302">MNSVTVKLKLFLHLCNDLQSISISNELAFDRDPTSAFRNIYVHNNAYMNAIEVFFLCLWGGRGRLQENFMIISITYVNHSPSHSAKSILDRWFSMMIG</sequence>
<evidence type="ECO:0000313" key="1">
    <source>
        <dbReference type="EMBL" id="JAD84686.1"/>
    </source>
</evidence>
<accession>A0A0A9DA54</accession>
<protein>
    <submittedName>
        <fullName evidence="1">Cl574_1</fullName>
    </submittedName>
</protein>
<reference evidence="1" key="1">
    <citation type="submission" date="2014-09" db="EMBL/GenBank/DDBJ databases">
        <authorList>
            <person name="Magalhaes I.L.F."/>
            <person name="Oliveira U."/>
            <person name="Santos F.R."/>
            <person name="Vidigal T.H.D.A."/>
            <person name="Brescovit A.D."/>
            <person name="Santos A.J."/>
        </authorList>
    </citation>
    <scope>NUCLEOTIDE SEQUENCE</scope>
    <source>
        <tissue evidence="1">Shoot tissue taken approximately 20 cm above the soil surface</tissue>
    </source>
</reference>
<dbReference type="AlphaFoldDB" id="A0A0A9DA54"/>
<proteinExistence type="predicted"/>
<organism evidence="1">
    <name type="scientific">Arundo donax</name>
    <name type="common">Giant reed</name>
    <name type="synonym">Donax arundinaceus</name>
    <dbReference type="NCBI Taxonomy" id="35708"/>
    <lineage>
        <taxon>Eukaryota</taxon>
        <taxon>Viridiplantae</taxon>
        <taxon>Streptophyta</taxon>
        <taxon>Embryophyta</taxon>
        <taxon>Tracheophyta</taxon>
        <taxon>Spermatophyta</taxon>
        <taxon>Magnoliopsida</taxon>
        <taxon>Liliopsida</taxon>
        <taxon>Poales</taxon>
        <taxon>Poaceae</taxon>
        <taxon>PACMAD clade</taxon>
        <taxon>Arundinoideae</taxon>
        <taxon>Arundineae</taxon>
        <taxon>Arundo</taxon>
    </lineage>
</organism>
<reference evidence="1" key="2">
    <citation type="journal article" date="2015" name="Data Brief">
        <title>Shoot transcriptome of the giant reed, Arundo donax.</title>
        <authorList>
            <person name="Barrero R.A."/>
            <person name="Guerrero F.D."/>
            <person name="Moolhuijzen P."/>
            <person name="Goolsby J.A."/>
            <person name="Tidwell J."/>
            <person name="Bellgard S.E."/>
            <person name="Bellgard M.I."/>
        </authorList>
    </citation>
    <scope>NUCLEOTIDE SEQUENCE</scope>
    <source>
        <tissue evidence="1">Shoot tissue taken approximately 20 cm above the soil surface</tissue>
    </source>
</reference>
<name>A0A0A9DA54_ARUDO</name>
<dbReference type="EMBL" id="GBRH01213209">
    <property type="protein sequence ID" value="JAD84686.1"/>
    <property type="molecule type" value="Transcribed_RNA"/>
</dbReference>